<gene>
    <name evidence="2" type="ORF">KD146_11215</name>
</gene>
<comment type="caution">
    <text evidence="2">The sequence shown here is derived from an EMBL/GenBank/DDBJ whole genome shotgun (WGS) entry which is preliminary data.</text>
</comment>
<evidence type="ECO:0000313" key="2">
    <source>
        <dbReference type="EMBL" id="MBS3849266.1"/>
    </source>
</evidence>
<evidence type="ECO:0000256" key="1">
    <source>
        <dbReference type="SAM" id="Phobius"/>
    </source>
</evidence>
<keyword evidence="3" id="KW-1185">Reference proteome</keyword>
<keyword evidence="1" id="KW-0812">Transmembrane</keyword>
<dbReference type="AlphaFoldDB" id="A0A942E840"/>
<sequence>MDTGEAATGWSELWGELIEAFDFLSSGLFSLIWQPWGQIQIATLLGVLGVTFLIARRIEPVFEKWVRGLETNRRTMRAYAILLRRLHLVFFCAST</sequence>
<keyword evidence="1" id="KW-1133">Transmembrane helix</keyword>
<evidence type="ECO:0000313" key="3">
    <source>
        <dbReference type="Proteomes" id="UP000678281"/>
    </source>
</evidence>
<dbReference type="Proteomes" id="UP000678281">
    <property type="component" value="Unassembled WGS sequence"/>
</dbReference>
<feature type="transmembrane region" description="Helical" evidence="1">
    <location>
        <begin position="36"/>
        <end position="55"/>
    </location>
</feature>
<protein>
    <submittedName>
        <fullName evidence="2">Uncharacterized protein</fullName>
    </submittedName>
</protein>
<name>A0A942E840_9HYPH</name>
<reference evidence="2" key="1">
    <citation type="submission" date="2021-04" db="EMBL/GenBank/DDBJ databases">
        <title>Devosia litorisediminis sp. nov., isolated from a sand dune.</title>
        <authorList>
            <person name="Park S."/>
            <person name="Yoon J.-H."/>
        </authorList>
    </citation>
    <scope>NUCLEOTIDE SEQUENCE</scope>
    <source>
        <strain evidence="2">BSSL-BM10</strain>
    </source>
</reference>
<dbReference type="RefSeq" id="WP_212658752.1">
    <property type="nucleotide sequence ID" value="NZ_JAGXTP010000001.1"/>
</dbReference>
<organism evidence="2 3">
    <name type="scientific">Devosia litorisediminis</name>
    <dbReference type="NCBI Taxonomy" id="2829817"/>
    <lineage>
        <taxon>Bacteria</taxon>
        <taxon>Pseudomonadati</taxon>
        <taxon>Pseudomonadota</taxon>
        <taxon>Alphaproteobacteria</taxon>
        <taxon>Hyphomicrobiales</taxon>
        <taxon>Devosiaceae</taxon>
        <taxon>Devosia</taxon>
    </lineage>
</organism>
<keyword evidence="1" id="KW-0472">Membrane</keyword>
<dbReference type="EMBL" id="JAGXTP010000001">
    <property type="protein sequence ID" value="MBS3849266.1"/>
    <property type="molecule type" value="Genomic_DNA"/>
</dbReference>
<proteinExistence type="predicted"/>
<accession>A0A942E840</accession>